<sequence>MIRLASRQNAEVIYTSLVMKRQIDKRAIIVVEGTTDERVFYRFFGDEKVRYEITYNKEKVIDVVNFANRDSFCGLFGIIDCDYDFILNMCKNIPNLLYTDSHDIITMIFYSNAFDLFLREYGYDPEILKINPNVLITLLNIVMPLGIYRLLIEQNKSSIQVQIKNAKIEDFLDFNNFSFKIEEFINNTLIPNNDEGINTISIMKKINENLKNTSVDIWHICKGHDLIVVLSQFLILKIGNNRKGKKLDNDLTEAALRAYYEMNFFISTKLFKSIVDWNLKNRDYLFINNIE</sequence>
<protein>
    <submittedName>
        <fullName evidence="1">Uncharacterized protein</fullName>
    </submittedName>
</protein>
<evidence type="ECO:0000313" key="1">
    <source>
        <dbReference type="EMBL" id="PWR70242.1"/>
    </source>
</evidence>
<gene>
    <name evidence="1" type="ORF">DK846_15105</name>
</gene>
<accession>A0A2V2MQ49</accession>
<dbReference type="AlphaFoldDB" id="A0A2V2MQ49"/>
<dbReference type="EMBL" id="QGMY01000015">
    <property type="protein sequence ID" value="PWR70242.1"/>
    <property type="molecule type" value="Genomic_DNA"/>
</dbReference>
<organism evidence="1 2">
    <name type="scientific">Methanospirillum lacunae</name>
    <dbReference type="NCBI Taxonomy" id="668570"/>
    <lineage>
        <taxon>Archaea</taxon>
        <taxon>Methanobacteriati</taxon>
        <taxon>Methanobacteriota</taxon>
        <taxon>Stenosarchaea group</taxon>
        <taxon>Methanomicrobia</taxon>
        <taxon>Methanomicrobiales</taxon>
        <taxon>Methanospirillaceae</taxon>
        <taxon>Methanospirillum</taxon>
    </lineage>
</organism>
<evidence type="ECO:0000313" key="2">
    <source>
        <dbReference type="Proteomes" id="UP000245657"/>
    </source>
</evidence>
<comment type="caution">
    <text evidence="1">The sequence shown here is derived from an EMBL/GenBank/DDBJ whole genome shotgun (WGS) entry which is preliminary data.</text>
</comment>
<reference evidence="1 2" key="1">
    <citation type="submission" date="2018-05" db="EMBL/GenBank/DDBJ databases">
        <title>Draft genome of Methanospirillum lacunae Ki8-1.</title>
        <authorList>
            <person name="Dueholm M.S."/>
            <person name="Nielsen P.H."/>
            <person name="Bakmann L.F."/>
            <person name="Otzen D.E."/>
        </authorList>
    </citation>
    <scope>NUCLEOTIDE SEQUENCE [LARGE SCALE GENOMIC DNA]</scope>
    <source>
        <strain evidence="1 2">Ki8-1</strain>
    </source>
</reference>
<proteinExistence type="predicted"/>
<keyword evidence="2" id="KW-1185">Reference proteome</keyword>
<dbReference type="Proteomes" id="UP000245657">
    <property type="component" value="Unassembled WGS sequence"/>
</dbReference>
<name>A0A2V2MQ49_9EURY</name>